<dbReference type="PANTHER" id="PTHR48105">
    <property type="entry name" value="THIOREDOXIN REDUCTASE 1-RELATED-RELATED"/>
    <property type="match status" value="1"/>
</dbReference>
<evidence type="ECO:0000259" key="5">
    <source>
        <dbReference type="Pfam" id="PF07992"/>
    </source>
</evidence>
<keyword evidence="4" id="KW-0732">Signal</keyword>
<evidence type="ECO:0000256" key="2">
    <source>
        <dbReference type="ARBA" id="ARBA00022630"/>
    </source>
</evidence>
<accession>A0A9P9WU77</accession>
<keyword evidence="2" id="KW-0285">Flavoprotein</keyword>
<name>A0A9P9WU77_9PEZI</name>
<dbReference type="InterPro" id="IPR050097">
    <property type="entry name" value="Ferredoxin-NADP_redctase_2"/>
</dbReference>
<dbReference type="SUPFAM" id="SSF51905">
    <property type="entry name" value="FAD/NAD(P)-binding domain"/>
    <property type="match status" value="1"/>
</dbReference>
<evidence type="ECO:0000256" key="3">
    <source>
        <dbReference type="ARBA" id="ARBA00023002"/>
    </source>
</evidence>
<organism evidence="6 7">
    <name type="scientific">Neoarthrinium moseri</name>
    <dbReference type="NCBI Taxonomy" id="1658444"/>
    <lineage>
        <taxon>Eukaryota</taxon>
        <taxon>Fungi</taxon>
        <taxon>Dikarya</taxon>
        <taxon>Ascomycota</taxon>
        <taxon>Pezizomycotina</taxon>
        <taxon>Sordariomycetes</taxon>
        <taxon>Xylariomycetidae</taxon>
        <taxon>Amphisphaeriales</taxon>
        <taxon>Apiosporaceae</taxon>
        <taxon>Neoarthrinium</taxon>
    </lineage>
</organism>
<reference evidence="6" key="1">
    <citation type="submission" date="2021-03" db="EMBL/GenBank/DDBJ databases">
        <title>Revisited historic fungal species revealed as producer of novel bioactive compounds through whole genome sequencing and comparative genomics.</title>
        <authorList>
            <person name="Vignolle G.A."/>
            <person name="Hochenegger N."/>
            <person name="Mach R.L."/>
            <person name="Mach-Aigner A.R."/>
            <person name="Javad Rahimi M."/>
            <person name="Salim K.A."/>
            <person name="Chan C.M."/>
            <person name="Lim L.B.L."/>
            <person name="Cai F."/>
            <person name="Druzhinina I.S."/>
            <person name="U'Ren J.M."/>
            <person name="Derntl C."/>
        </authorList>
    </citation>
    <scope>NUCLEOTIDE SEQUENCE</scope>
    <source>
        <strain evidence="6">TUCIM 5799</strain>
    </source>
</reference>
<dbReference type="Proteomes" id="UP000829685">
    <property type="component" value="Unassembled WGS sequence"/>
</dbReference>
<evidence type="ECO:0000313" key="6">
    <source>
        <dbReference type="EMBL" id="KAI1879260.1"/>
    </source>
</evidence>
<dbReference type="InterPro" id="IPR036188">
    <property type="entry name" value="FAD/NAD-bd_sf"/>
</dbReference>
<feature type="domain" description="FAD/NAD(P)-binding" evidence="5">
    <location>
        <begin position="45"/>
        <end position="185"/>
    </location>
</feature>
<dbReference type="PRINTS" id="PR00469">
    <property type="entry name" value="PNDRDTASEII"/>
</dbReference>
<gene>
    <name evidence="6" type="ORF">JX265_002214</name>
</gene>
<comment type="similarity">
    <text evidence="1">Belongs to the class-II pyridine nucleotide-disulfide oxidoreductase family.</text>
</comment>
<feature type="chain" id="PRO_5040477573" description="FAD/NAD(P)-binding domain-containing protein" evidence="4">
    <location>
        <begin position="19"/>
        <end position="421"/>
    </location>
</feature>
<dbReference type="GO" id="GO:0016491">
    <property type="term" value="F:oxidoreductase activity"/>
    <property type="evidence" value="ECO:0007669"/>
    <property type="project" value="UniProtKB-KW"/>
</dbReference>
<dbReference type="PRINTS" id="PR00368">
    <property type="entry name" value="FADPNR"/>
</dbReference>
<evidence type="ECO:0000256" key="1">
    <source>
        <dbReference type="ARBA" id="ARBA00009333"/>
    </source>
</evidence>
<dbReference type="EMBL" id="JAFIMR010000004">
    <property type="protein sequence ID" value="KAI1879260.1"/>
    <property type="molecule type" value="Genomic_DNA"/>
</dbReference>
<dbReference type="GO" id="GO:0097237">
    <property type="term" value="P:cellular response to toxic substance"/>
    <property type="evidence" value="ECO:0007669"/>
    <property type="project" value="UniProtKB-ARBA"/>
</dbReference>
<evidence type="ECO:0000256" key="4">
    <source>
        <dbReference type="SAM" id="SignalP"/>
    </source>
</evidence>
<feature type="signal peptide" evidence="4">
    <location>
        <begin position="1"/>
        <end position="18"/>
    </location>
</feature>
<proteinExistence type="inferred from homology"/>
<keyword evidence="7" id="KW-1185">Reference proteome</keyword>
<dbReference type="InterPro" id="IPR023753">
    <property type="entry name" value="FAD/NAD-binding_dom"/>
</dbReference>
<dbReference type="Gene3D" id="3.50.50.60">
    <property type="entry name" value="FAD/NAD(P)-binding domain"/>
    <property type="match status" value="2"/>
</dbReference>
<keyword evidence="3" id="KW-0560">Oxidoreductase</keyword>
<protein>
    <recommendedName>
        <fullName evidence="5">FAD/NAD(P)-binding domain-containing protein</fullName>
    </recommendedName>
</protein>
<dbReference type="Pfam" id="PF07992">
    <property type="entry name" value="Pyr_redox_2"/>
    <property type="match status" value="1"/>
</dbReference>
<comment type="caution">
    <text evidence="6">The sequence shown here is derived from an EMBL/GenBank/DDBJ whole genome shotgun (WGS) entry which is preliminary data.</text>
</comment>
<dbReference type="AlphaFoldDB" id="A0A9P9WU77"/>
<evidence type="ECO:0000313" key="7">
    <source>
        <dbReference type="Proteomes" id="UP000829685"/>
    </source>
</evidence>
<sequence>MIFFRAVQLISLPLCIRAAIIPPQGSILSRQFNGYAEGQYDLLHDAIVIGGGPAGLSALSGLARVRRKAILIDSGEYRNGPTRHMHDVVGFDGVEPAYFRWAARRLLSYYETIQMVNGTVTKIEPAQNNIFLVTGSYPTEVFPYVEEVTLRARKVVLATGLRDILPETPGIAQNWGEGIYWCPWCDGHEHEDQALGLLGSLDDIPGLVREILTLNTDIVAFTNGTNNPTTRAAADKSFPDWERFLSIHNVTIDDRTITSVERLKDGSPDSDPSLPSQPQYDLFRVNFDQGEAVERAAFFASFQEEQRSTIGQEVGVNLYGGRLAANQSSGLQTNIPGIYAIGDANSDNVTNVPHAMFSGKRTAVYLHVSLAREDASKELSVASASDGTVESARDMHFDPRAVWDVMDRGPRDMFYAGEFDQ</sequence>